<gene>
    <name evidence="3" type="ORF">SAMN05443428_10257</name>
</gene>
<proteinExistence type="inferred from homology"/>
<sequence length="352" mass="40576">MIKRRIIILTIFVFLFCFFTVKGEDNESKEENAQKNDTTITQVAEDKNKDEVEIIISAAGDCSLGRDEKSPYIYSFDDEFIKQKRDYSYFFKNVKDIFEKDDLTIINLEGPLTNEKNRVDKKFSFKGALEYAKILKQGSIEAVNVANNHTFDYGNKGFIDTINSLKKEEIIYFGMDYKVLRNIKGVNIGLLGYKAWSYDSYIKKKIKNDIKYLKSKGAQLIIVSFHWGDEGKYYPNNIQKSLAKYTIDSGADLILGHHPHVIQGISAYKGKNIVYSLGNFCFGGNKNPKDKDSFIYQQTFKFSDGKLLDKNYKVIPVSISSLNYRNNYQPTPLKGSEEQRVLNKIKYYSKIK</sequence>
<dbReference type="InterPro" id="IPR052169">
    <property type="entry name" value="CW_Biosynth-Accessory"/>
</dbReference>
<dbReference type="STRING" id="1147123.SAMN05443428_10257"/>
<dbReference type="SUPFAM" id="SSF56300">
    <property type="entry name" value="Metallo-dependent phosphatases"/>
    <property type="match status" value="1"/>
</dbReference>
<feature type="domain" description="Capsule synthesis protein CapA" evidence="2">
    <location>
        <begin position="55"/>
        <end position="284"/>
    </location>
</feature>
<dbReference type="Pfam" id="PF09587">
    <property type="entry name" value="PGA_cap"/>
    <property type="match status" value="1"/>
</dbReference>
<dbReference type="InterPro" id="IPR019079">
    <property type="entry name" value="Capsule_synth_CapA"/>
</dbReference>
<dbReference type="PANTHER" id="PTHR33393">
    <property type="entry name" value="POLYGLUTAMINE SYNTHESIS ACCESSORY PROTEIN RV0574C-RELATED"/>
    <property type="match status" value="1"/>
</dbReference>
<dbReference type="EMBL" id="FUYH01000002">
    <property type="protein sequence ID" value="SKA77744.1"/>
    <property type="molecule type" value="Genomic_DNA"/>
</dbReference>
<dbReference type="Gene3D" id="3.60.21.10">
    <property type="match status" value="1"/>
</dbReference>
<evidence type="ECO:0000313" key="4">
    <source>
        <dbReference type="Proteomes" id="UP000190105"/>
    </source>
</evidence>
<dbReference type="AlphaFoldDB" id="A0A1T4WK94"/>
<dbReference type="InterPro" id="IPR029052">
    <property type="entry name" value="Metallo-depent_PP-like"/>
</dbReference>
<protein>
    <submittedName>
        <fullName evidence="3">Poly-gamma-glutamate synthesis protein (Capsule biosynthesis protein)</fullName>
    </submittedName>
</protein>
<organism evidence="3 4">
    <name type="scientific">Caloramator quimbayensis</name>
    <dbReference type="NCBI Taxonomy" id="1147123"/>
    <lineage>
        <taxon>Bacteria</taxon>
        <taxon>Bacillati</taxon>
        <taxon>Bacillota</taxon>
        <taxon>Clostridia</taxon>
        <taxon>Eubacteriales</taxon>
        <taxon>Clostridiaceae</taxon>
        <taxon>Caloramator</taxon>
    </lineage>
</organism>
<evidence type="ECO:0000313" key="3">
    <source>
        <dbReference type="EMBL" id="SKA77744.1"/>
    </source>
</evidence>
<accession>A0A1T4WK94</accession>
<dbReference type="CDD" id="cd07381">
    <property type="entry name" value="MPP_CapA"/>
    <property type="match status" value="1"/>
</dbReference>
<keyword evidence="4" id="KW-1185">Reference proteome</keyword>
<name>A0A1T4WK94_9CLOT</name>
<dbReference type="SMART" id="SM00854">
    <property type="entry name" value="PGA_cap"/>
    <property type="match status" value="1"/>
</dbReference>
<dbReference type="PANTHER" id="PTHR33393:SF11">
    <property type="entry name" value="POLYGLUTAMINE SYNTHESIS ACCESSORY PROTEIN RV0574C-RELATED"/>
    <property type="match status" value="1"/>
</dbReference>
<evidence type="ECO:0000256" key="1">
    <source>
        <dbReference type="ARBA" id="ARBA00005662"/>
    </source>
</evidence>
<evidence type="ECO:0000259" key="2">
    <source>
        <dbReference type="SMART" id="SM00854"/>
    </source>
</evidence>
<dbReference type="Proteomes" id="UP000190105">
    <property type="component" value="Unassembled WGS sequence"/>
</dbReference>
<comment type="similarity">
    <text evidence="1">Belongs to the CapA family.</text>
</comment>
<reference evidence="4" key="1">
    <citation type="submission" date="2017-02" db="EMBL/GenBank/DDBJ databases">
        <authorList>
            <person name="Varghese N."/>
            <person name="Submissions S."/>
        </authorList>
    </citation>
    <scope>NUCLEOTIDE SEQUENCE [LARGE SCALE GENOMIC DNA]</scope>
    <source>
        <strain evidence="4">USBA 833</strain>
    </source>
</reference>
<dbReference type="RefSeq" id="WP_207651438.1">
    <property type="nucleotide sequence ID" value="NZ_FUYH01000002.1"/>
</dbReference>